<dbReference type="SUPFAM" id="SSF56954">
    <property type="entry name" value="Outer membrane efflux proteins (OEP)"/>
    <property type="match status" value="1"/>
</dbReference>
<organism evidence="2 3">
    <name type="scientific">Rugamonas aquatica</name>
    <dbReference type="NCBI Taxonomy" id="2743357"/>
    <lineage>
        <taxon>Bacteria</taxon>
        <taxon>Pseudomonadati</taxon>
        <taxon>Pseudomonadota</taxon>
        <taxon>Betaproteobacteria</taxon>
        <taxon>Burkholderiales</taxon>
        <taxon>Oxalobacteraceae</taxon>
        <taxon>Telluria group</taxon>
        <taxon>Rugamonas</taxon>
    </lineage>
</organism>
<dbReference type="GO" id="GO:0015562">
    <property type="term" value="F:efflux transmembrane transporter activity"/>
    <property type="evidence" value="ECO:0007669"/>
    <property type="project" value="InterPro"/>
</dbReference>
<dbReference type="RefSeq" id="WP_152836400.1">
    <property type="nucleotide sequence ID" value="NZ_WHUG01000001.1"/>
</dbReference>
<dbReference type="Pfam" id="PF02321">
    <property type="entry name" value="OEP"/>
    <property type="match status" value="2"/>
</dbReference>
<comment type="similarity">
    <text evidence="1">Belongs to the outer membrane factor (OMF) (TC 1.B.17) family.</text>
</comment>
<comment type="caution">
    <text evidence="2">The sequence shown here is derived from an EMBL/GenBank/DDBJ whole genome shotgun (WGS) entry which is preliminary data.</text>
</comment>
<evidence type="ECO:0000313" key="3">
    <source>
        <dbReference type="Proteomes" id="UP000440498"/>
    </source>
</evidence>
<dbReference type="Gene3D" id="1.20.1600.10">
    <property type="entry name" value="Outer membrane efflux proteins (OEP)"/>
    <property type="match status" value="1"/>
</dbReference>
<dbReference type="PANTHER" id="PTHR30203:SF24">
    <property type="entry name" value="BLR4935 PROTEIN"/>
    <property type="match status" value="1"/>
</dbReference>
<dbReference type="InterPro" id="IPR003423">
    <property type="entry name" value="OMP_efflux"/>
</dbReference>
<dbReference type="AlphaFoldDB" id="A0A6A7MVA9"/>
<name>A0A6A7MVA9_9BURK</name>
<dbReference type="PANTHER" id="PTHR30203">
    <property type="entry name" value="OUTER MEMBRANE CATION EFFLUX PROTEIN"/>
    <property type="match status" value="1"/>
</dbReference>
<proteinExistence type="inferred from homology"/>
<dbReference type="EMBL" id="WHUG01000001">
    <property type="protein sequence ID" value="MQA37062.1"/>
    <property type="molecule type" value="Genomic_DNA"/>
</dbReference>
<accession>A0A6A7MVA9</accession>
<gene>
    <name evidence="2" type="ORF">GEV02_02770</name>
</gene>
<reference evidence="2 3" key="1">
    <citation type="submission" date="2019-10" db="EMBL/GenBank/DDBJ databases">
        <title>Two novel species isolated from a subtropical stream in China.</title>
        <authorList>
            <person name="Lu H."/>
        </authorList>
    </citation>
    <scope>NUCLEOTIDE SEQUENCE [LARGE SCALE GENOMIC DNA]</scope>
    <source>
        <strain evidence="2 3">FT29W</strain>
    </source>
</reference>
<evidence type="ECO:0000313" key="2">
    <source>
        <dbReference type="EMBL" id="MQA37062.1"/>
    </source>
</evidence>
<keyword evidence="3" id="KW-1185">Reference proteome</keyword>
<evidence type="ECO:0000256" key="1">
    <source>
        <dbReference type="ARBA" id="ARBA00007613"/>
    </source>
</evidence>
<sequence>MAHVYTRVVRILRLPQTVRATVIFIVCLSGSYAPASSAWSAATDAEFTGTPAPLPDGEFVPTLSLDAAIQLATRRNSDIRAATGEVAATEAALVQSGARPNPELAYSLEDLKKATRTTTVQLNQIVELGGKRNARIVAGERARDAAAADRVVKVADIRASVIAAFFDVLVAQERLVLADAAVVLAQRGSEIAGKRVTAGKISPVEETKARVGQANAMLERSQANTDVVAARGRLCAMWNGDVQCFGVANGVLGDMPDVPKFGDIATLIAASPSVRRAALEVDRRSALAEVEKTRRTMDVTVSVGVKRAEDIGRNQALIGLSVPLPLFDRNHGNVLEALRRTDKASDELSATESRVRADLLQFHQQWTAARDAVVLLRNDILPGAQSAYDAAVKGFEFGKFTFLDVLDAQRTLLQAKTQYLNAVASLHRAHAEIDRLTGAPIATNSLNGKTSP</sequence>
<dbReference type="InterPro" id="IPR010131">
    <property type="entry name" value="MdtP/NodT-like"/>
</dbReference>
<dbReference type="Proteomes" id="UP000440498">
    <property type="component" value="Unassembled WGS sequence"/>
</dbReference>
<protein>
    <submittedName>
        <fullName evidence="2">TolC family protein</fullName>
    </submittedName>
</protein>